<dbReference type="SUPFAM" id="SSF53686">
    <property type="entry name" value="Tryptophan synthase beta subunit-like PLP-dependent enzymes"/>
    <property type="match status" value="1"/>
</dbReference>
<dbReference type="GO" id="GO:0009097">
    <property type="term" value="P:isoleucine biosynthetic process"/>
    <property type="evidence" value="ECO:0007669"/>
    <property type="project" value="TreeGrafter"/>
</dbReference>
<dbReference type="Gene3D" id="3.40.50.1100">
    <property type="match status" value="2"/>
</dbReference>
<dbReference type="GO" id="GO:0006565">
    <property type="term" value="P:L-serine catabolic process"/>
    <property type="evidence" value="ECO:0007669"/>
    <property type="project" value="TreeGrafter"/>
</dbReference>
<dbReference type="EMBL" id="AEEC02000049">
    <property type="protein sequence ID" value="EOA02468.1"/>
    <property type="molecule type" value="Genomic_DNA"/>
</dbReference>
<evidence type="ECO:0000313" key="6">
    <source>
        <dbReference type="Proteomes" id="UP000006772"/>
    </source>
</evidence>
<protein>
    <recommendedName>
        <fullName evidence="4">Tryptophan synthase beta chain-like PALP domain-containing protein</fullName>
    </recommendedName>
</protein>
<evidence type="ECO:0000256" key="1">
    <source>
        <dbReference type="ARBA" id="ARBA00001933"/>
    </source>
</evidence>
<name>A0AAI9N1M1_9BURK</name>
<dbReference type="AlphaFoldDB" id="A0AAI9N1M1"/>
<dbReference type="Proteomes" id="UP000006772">
    <property type="component" value="Unassembled WGS sequence"/>
</dbReference>
<keyword evidence="2" id="KW-0663">Pyridoxal phosphate</keyword>
<dbReference type="Pfam" id="PF00291">
    <property type="entry name" value="PALP"/>
    <property type="match status" value="1"/>
</dbReference>
<evidence type="ECO:0000256" key="3">
    <source>
        <dbReference type="ARBA" id="ARBA00023239"/>
    </source>
</evidence>
<gene>
    <name evidence="5" type="ORF">HFRIS_022498</name>
</gene>
<dbReference type="NCBIfam" id="NF004771">
    <property type="entry name" value="PRK06110.1"/>
    <property type="match status" value="1"/>
</dbReference>
<feature type="domain" description="Tryptophan synthase beta chain-like PALP" evidence="4">
    <location>
        <begin position="33"/>
        <end position="314"/>
    </location>
</feature>
<dbReference type="InterPro" id="IPR001926">
    <property type="entry name" value="TrpB-like_PALP"/>
</dbReference>
<dbReference type="GO" id="GO:0006567">
    <property type="term" value="P:L-threonine catabolic process"/>
    <property type="evidence" value="ECO:0007669"/>
    <property type="project" value="TreeGrafter"/>
</dbReference>
<sequence>MTQATSAAHRLLPSLMEIEQAAGIVYAGMAPTAQLCWPLLNQALGAEVWVKHENHAPTGAFKVRGGMVYLHHLARQQPQLSGVISATRGNHGQSVGLSARRFGIPATIVVPEGNSREKNAAMRALGVDLIEHGREFQDSREHAQQLAQQQQLHMIPSFHRDLVAGVSTYWMELFAAQPELDLVLVPIGQGSGMCGAVAARNALGLKTRIIGVVSAHALAYKLSFEAGRKIEAPVSTCIADGVACRVPDQASLEVMLSEVDEVVAVTDDEVMDAMKLAFIATHNVAEGAGACALAAALQLRARLRGKKIGITLSGGNVDHDVFARVLARDSAVADALLAPARVVSLVQGHAQAPHESQLAQRRSA</sequence>
<organism evidence="5 6">
    <name type="scientific">Herbaspirillum frisingense GSF30</name>
    <dbReference type="NCBI Taxonomy" id="864073"/>
    <lineage>
        <taxon>Bacteria</taxon>
        <taxon>Pseudomonadati</taxon>
        <taxon>Pseudomonadota</taxon>
        <taxon>Betaproteobacteria</taxon>
        <taxon>Burkholderiales</taxon>
        <taxon>Oxalobacteraceae</taxon>
        <taxon>Herbaspirillum</taxon>
    </lineage>
</organism>
<dbReference type="RefSeq" id="WP_006465301.1">
    <property type="nucleotide sequence ID" value="NZ_AEEC02000049.1"/>
</dbReference>
<reference evidence="5 6" key="1">
    <citation type="journal article" date="2013" name="Front. Microbiol.">
        <title>The genome of the endophytic bacterium H. frisingense GSF30(T) identifies diverse strategies in the Herbaspirillum genus to interact with plants.</title>
        <authorList>
            <person name="Straub D."/>
            <person name="Rothballer M."/>
            <person name="Hartmann A."/>
            <person name="Ludewig U."/>
        </authorList>
    </citation>
    <scope>NUCLEOTIDE SEQUENCE [LARGE SCALE GENOMIC DNA]</scope>
    <source>
        <strain evidence="5 6">GSF30</strain>
    </source>
</reference>
<dbReference type="InterPro" id="IPR050147">
    <property type="entry name" value="Ser/Thr_Dehydratase"/>
</dbReference>
<evidence type="ECO:0000259" key="4">
    <source>
        <dbReference type="Pfam" id="PF00291"/>
    </source>
</evidence>
<keyword evidence="3" id="KW-0456">Lyase</keyword>
<dbReference type="InterPro" id="IPR036052">
    <property type="entry name" value="TrpB-like_PALP_sf"/>
</dbReference>
<evidence type="ECO:0000313" key="5">
    <source>
        <dbReference type="EMBL" id="EOA02468.1"/>
    </source>
</evidence>
<dbReference type="PANTHER" id="PTHR48078:SF7">
    <property type="entry name" value="BLL6502 PROTEIN"/>
    <property type="match status" value="1"/>
</dbReference>
<dbReference type="GO" id="GO:0003941">
    <property type="term" value="F:L-serine ammonia-lyase activity"/>
    <property type="evidence" value="ECO:0007669"/>
    <property type="project" value="TreeGrafter"/>
</dbReference>
<comment type="caution">
    <text evidence="5">The sequence shown here is derived from an EMBL/GenBank/DDBJ whole genome shotgun (WGS) entry which is preliminary data.</text>
</comment>
<dbReference type="GO" id="GO:0004794">
    <property type="term" value="F:threonine deaminase activity"/>
    <property type="evidence" value="ECO:0007669"/>
    <property type="project" value="TreeGrafter"/>
</dbReference>
<proteinExistence type="predicted"/>
<accession>A0AAI9N1M1</accession>
<evidence type="ECO:0000256" key="2">
    <source>
        <dbReference type="ARBA" id="ARBA00022898"/>
    </source>
</evidence>
<comment type="cofactor">
    <cofactor evidence="1">
        <name>pyridoxal 5'-phosphate</name>
        <dbReference type="ChEBI" id="CHEBI:597326"/>
    </cofactor>
</comment>
<dbReference type="PANTHER" id="PTHR48078">
    <property type="entry name" value="THREONINE DEHYDRATASE, MITOCHONDRIAL-RELATED"/>
    <property type="match status" value="1"/>
</dbReference>